<dbReference type="KEGG" id="vg:62681160"/>
<protein>
    <submittedName>
        <fullName evidence="1">Uncharacterized protein</fullName>
    </submittedName>
</protein>
<reference evidence="1 2" key="1">
    <citation type="submission" date="2020-04" db="EMBL/GenBank/DDBJ databases">
        <title>Characterization and complete genome analysis of a novel phage JC01 infecting Cronobacter sakazakii.</title>
        <authorList>
            <person name="Jiang J."/>
            <person name="Zhao C."/>
            <person name="Tie D."/>
            <person name="Li Z."/>
        </authorList>
    </citation>
    <scope>NUCLEOTIDE SEQUENCE [LARGE SCALE GENOMIC DNA]</scope>
</reference>
<dbReference type="EMBL" id="MT330372">
    <property type="protein sequence ID" value="QJI52239.1"/>
    <property type="molecule type" value="Genomic_DNA"/>
</dbReference>
<name>A0A6M3YLL3_9CAUD</name>
<keyword evidence="2" id="KW-1185">Reference proteome</keyword>
<evidence type="ECO:0000313" key="2">
    <source>
        <dbReference type="Proteomes" id="UP000502753"/>
    </source>
</evidence>
<accession>A0A6M3YLL3</accession>
<sequence>MAEEHIRLKILKALTKHLEGINGIEPYVHDIRGSVYRGRAILGDSMPLPCVSILEGKATDYGEFADEEETVRKDKWLLLIQGWVKDDPANPTDPAYGLLADVELRLSDITAKEAGAPKFPDIHLLGGLISSLTLAAPVVRPPEDALSSKAFFYLPVLVGLKSDLTKPGGR</sequence>
<dbReference type="RefSeq" id="YP_009998569.1">
    <property type="nucleotide sequence ID" value="NC_052989.1"/>
</dbReference>
<dbReference type="GeneID" id="62681160"/>
<evidence type="ECO:0000313" key="1">
    <source>
        <dbReference type="EMBL" id="QJI52239.1"/>
    </source>
</evidence>
<organism evidence="1 2">
    <name type="scientific">Cronobacter phage JC01</name>
    <dbReference type="NCBI Taxonomy" id="2729575"/>
    <lineage>
        <taxon>Viruses</taxon>
        <taxon>Duplodnaviria</taxon>
        <taxon>Heunggongvirae</taxon>
        <taxon>Uroviricota</taxon>
        <taxon>Caudoviricetes</taxon>
        <taxon>Casjensviridae</taxon>
        <taxon>Jacunavirus</taxon>
        <taxon>Jacunavirus JC01</taxon>
    </lineage>
</organism>
<dbReference type="Proteomes" id="UP000502753">
    <property type="component" value="Segment"/>
</dbReference>
<proteinExistence type="predicted"/>